<proteinExistence type="predicted"/>
<dbReference type="Gene3D" id="1.25.40.20">
    <property type="entry name" value="Ankyrin repeat-containing domain"/>
    <property type="match status" value="1"/>
</dbReference>
<evidence type="ECO:0000256" key="2">
    <source>
        <dbReference type="SAM" id="MobiDB-lite"/>
    </source>
</evidence>
<comment type="caution">
    <text evidence="5">The sequence shown here is derived from an EMBL/GenBank/DDBJ whole genome shotgun (WGS) entry which is preliminary data.</text>
</comment>
<feature type="domain" description="Nephrocystin 3-like N-terminal" evidence="4">
    <location>
        <begin position="121"/>
        <end position="292"/>
    </location>
</feature>
<dbReference type="GeneID" id="89999033"/>
<feature type="region of interest" description="Disordered" evidence="2">
    <location>
        <begin position="1"/>
        <end position="49"/>
    </location>
</feature>
<evidence type="ECO:0000259" key="3">
    <source>
        <dbReference type="Pfam" id="PF22939"/>
    </source>
</evidence>
<dbReference type="InterPro" id="IPR056884">
    <property type="entry name" value="NPHP3-like_N"/>
</dbReference>
<evidence type="ECO:0000313" key="5">
    <source>
        <dbReference type="EMBL" id="KAK5941635.1"/>
    </source>
</evidence>
<dbReference type="RefSeq" id="XP_064729725.1">
    <property type="nucleotide sequence ID" value="XM_064874003.1"/>
</dbReference>
<sequence>MSTDAPSSSRERLNNPYPRQPESISSRHPKATFPSSGAPSERDKSAAPMVEGTRRYGPATISEHASAVLGDVVHNYNYFQSADAQKTSQALDTKPQLDLDTISDYDSRHALWLRSQPRVAGTCQWIDKAPEYRDWLSREGPPVLLCVGSVGCGKSITAGAVIASLDASRNEQALVTFFADPSSNHAITACDVVRAQIKQVVARLRELDKGLPPVAAHALTKAFPHAKAIPDLGTLTDLLKLLIAELGSCVFVAGGIDCLQEDEIVFYLQVVRGLLANAPDSASHVRMIIFCRETLGRGLRIDSIPHSATLRISISHLRHDIYKYVDHEVAAKQLDRCITQDERLLQEIKDMLKANCAKMFLWVRLQILSIWDPNLTTCDDDIKAQLSSLPDGIDDIYIRCLRRIHTTNIQRSRDIAPRVFKWVSSAKQPLTDMQAREAVSMTTENLPLHKTMVLGSPVTDYCANLIVLDELTGTVAFPHPTVRDFLREPGKVPADLKHYQLSAQNDDLWCGELCLAYANIVQERKQIVIHRTQKISTDVVRPIAKTVLGSNMPSRWRGVGPNSSSTAVQISMPVATQRQGLMGKDFAMHEYLCRFWLAHNRNICPDAPMYSLFVDLCLGHNPDVQPWATDSSTVTVRYQRIVEFAIMHEHIPLLRLVVNHIRKRRISLVRSVFEGVCPGTDSSFLHIAAALGHEGVVTILLEVCRKDLADGSGHSPAAVAASGHHDKVFTLLLPEPRSVEDGGLWTLETTDKRPVSESLLRLCVVNGDAATLS</sequence>
<dbReference type="Pfam" id="PF22939">
    <property type="entry name" value="WHD_GPIID"/>
    <property type="match status" value="1"/>
</dbReference>
<reference evidence="5 6" key="1">
    <citation type="journal article" date="2023" name="Res Sq">
        <title>Genomic and morphological characterization of Knufia obscura isolated from the Mars 2020 spacecraft assembly facility.</title>
        <authorList>
            <person name="Chander A.M."/>
            <person name="Teixeira M.M."/>
            <person name="Singh N.K."/>
            <person name="Williams M.P."/>
            <person name="Parker C.W."/>
            <person name="Leo P."/>
            <person name="Stajich J.E."/>
            <person name="Torok T."/>
            <person name="Tighe S."/>
            <person name="Mason C.E."/>
            <person name="Venkateswaran K."/>
        </authorList>
    </citation>
    <scope>NUCLEOTIDE SEQUENCE [LARGE SCALE GENOMIC DNA]</scope>
    <source>
        <strain evidence="5 6">CCFEE 5817</strain>
    </source>
</reference>
<dbReference type="InterPro" id="IPR054471">
    <property type="entry name" value="GPIID_WHD"/>
</dbReference>
<gene>
    <name evidence="5" type="ORF">PMZ80_005584</name>
</gene>
<protein>
    <recommendedName>
        <fullName evidence="7">Ankyrin repeat protein</fullName>
    </recommendedName>
</protein>
<keyword evidence="6" id="KW-1185">Reference proteome</keyword>
<evidence type="ECO:0000259" key="4">
    <source>
        <dbReference type="Pfam" id="PF24883"/>
    </source>
</evidence>
<dbReference type="InterPro" id="IPR036770">
    <property type="entry name" value="Ankyrin_rpt-contain_sf"/>
</dbReference>
<dbReference type="SUPFAM" id="SSF48403">
    <property type="entry name" value="Ankyrin repeat"/>
    <property type="match status" value="1"/>
</dbReference>
<accession>A0ABR0RM24</accession>
<dbReference type="PANTHER" id="PTHR10039">
    <property type="entry name" value="AMELOGENIN"/>
    <property type="match status" value="1"/>
</dbReference>
<evidence type="ECO:0008006" key="7">
    <source>
        <dbReference type="Google" id="ProtNLM"/>
    </source>
</evidence>
<organism evidence="5 6">
    <name type="scientific">Knufia obscura</name>
    <dbReference type="NCBI Taxonomy" id="1635080"/>
    <lineage>
        <taxon>Eukaryota</taxon>
        <taxon>Fungi</taxon>
        <taxon>Dikarya</taxon>
        <taxon>Ascomycota</taxon>
        <taxon>Pezizomycotina</taxon>
        <taxon>Eurotiomycetes</taxon>
        <taxon>Chaetothyriomycetidae</taxon>
        <taxon>Chaetothyriales</taxon>
        <taxon>Trichomeriaceae</taxon>
        <taxon>Knufia</taxon>
    </lineage>
</organism>
<evidence type="ECO:0000313" key="6">
    <source>
        <dbReference type="Proteomes" id="UP001334248"/>
    </source>
</evidence>
<dbReference type="EMBL" id="JAVHJV010000006">
    <property type="protein sequence ID" value="KAK5941635.1"/>
    <property type="molecule type" value="Genomic_DNA"/>
</dbReference>
<keyword evidence="1" id="KW-0677">Repeat</keyword>
<dbReference type="Proteomes" id="UP001334248">
    <property type="component" value="Unassembled WGS sequence"/>
</dbReference>
<evidence type="ECO:0000256" key="1">
    <source>
        <dbReference type="ARBA" id="ARBA00022737"/>
    </source>
</evidence>
<name>A0ABR0RM24_9EURO</name>
<dbReference type="Pfam" id="PF24883">
    <property type="entry name" value="NPHP3_N"/>
    <property type="match status" value="1"/>
</dbReference>
<feature type="domain" description="GPI inositol-deacylase winged helix" evidence="3">
    <location>
        <begin position="408"/>
        <end position="488"/>
    </location>
</feature>